<keyword evidence="3 6" id="KW-0032">Aminotransferase</keyword>
<organism evidence="8">
    <name type="scientific">uncultured Chloroflexia bacterium</name>
    <dbReference type="NCBI Taxonomy" id="1672391"/>
    <lineage>
        <taxon>Bacteria</taxon>
        <taxon>Bacillati</taxon>
        <taxon>Chloroflexota</taxon>
        <taxon>Chloroflexia</taxon>
        <taxon>environmental samples</taxon>
    </lineage>
</organism>
<evidence type="ECO:0000256" key="1">
    <source>
        <dbReference type="ARBA" id="ARBA00001933"/>
    </source>
</evidence>
<dbReference type="InterPro" id="IPR015422">
    <property type="entry name" value="PyrdxlP-dep_Trfase_small"/>
</dbReference>
<dbReference type="GO" id="GO:0030170">
    <property type="term" value="F:pyridoxal phosphate binding"/>
    <property type="evidence" value="ECO:0007669"/>
    <property type="project" value="InterPro"/>
</dbReference>
<protein>
    <recommendedName>
        <fullName evidence="6">Aminotransferase</fullName>
        <ecNumber evidence="6">2.6.1.-</ecNumber>
    </recommendedName>
</protein>
<evidence type="ECO:0000256" key="3">
    <source>
        <dbReference type="ARBA" id="ARBA00022576"/>
    </source>
</evidence>
<name>A0A6J4JIN8_9CHLR</name>
<evidence type="ECO:0000259" key="7">
    <source>
        <dbReference type="Pfam" id="PF00155"/>
    </source>
</evidence>
<gene>
    <name evidence="8" type="ORF">AVDCRST_MAG26-3167</name>
</gene>
<comment type="similarity">
    <text evidence="2 6">Belongs to the class-I pyridoxal-phosphate-dependent aminotransferase family.</text>
</comment>
<dbReference type="PANTHER" id="PTHR46383">
    <property type="entry name" value="ASPARTATE AMINOTRANSFERASE"/>
    <property type="match status" value="1"/>
</dbReference>
<dbReference type="SUPFAM" id="SSF53383">
    <property type="entry name" value="PLP-dependent transferases"/>
    <property type="match status" value="1"/>
</dbReference>
<dbReference type="EC" id="2.6.1.-" evidence="6"/>
<dbReference type="PROSITE" id="PS00105">
    <property type="entry name" value="AA_TRANSFER_CLASS_1"/>
    <property type="match status" value="1"/>
</dbReference>
<comment type="cofactor">
    <cofactor evidence="1 6">
        <name>pyridoxal 5'-phosphate</name>
        <dbReference type="ChEBI" id="CHEBI:597326"/>
    </cofactor>
</comment>
<dbReference type="PANTHER" id="PTHR46383:SF3">
    <property type="entry name" value="ASPARTATE AMINOTRANSFERASE-RELATED"/>
    <property type="match status" value="1"/>
</dbReference>
<dbReference type="InterPro" id="IPR004838">
    <property type="entry name" value="NHTrfase_class1_PyrdxlP-BS"/>
</dbReference>
<reference evidence="8" key="1">
    <citation type="submission" date="2020-02" db="EMBL/GenBank/DDBJ databases">
        <authorList>
            <person name="Meier V. D."/>
        </authorList>
    </citation>
    <scope>NUCLEOTIDE SEQUENCE</scope>
    <source>
        <strain evidence="8">AVDCRST_MAG26</strain>
    </source>
</reference>
<accession>A0A6J4JIN8</accession>
<proteinExistence type="inferred from homology"/>
<evidence type="ECO:0000313" key="8">
    <source>
        <dbReference type="EMBL" id="CAA9277845.1"/>
    </source>
</evidence>
<dbReference type="GO" id="GO:0008483">
    <property type="term" value="F:transaminase activity"/>
    <property type="evidence" value="ECO:0007669"/>
    <property type="project" value="UniProtKB-KW"/>
</dbReference>
<sequence length="389" mass="42529">MRTRPLLSERVRSVPPSGIRRFFDIVSTMEDVVSLGIGEPDFVTPDRIRQAGVDSVEAGFTAYTSNSGLIELRQALAAHLERLYGVHYDHEDEILVTVGVSEAMQNAMLALIDPGDEVIVPEPCFVAYGPSVVFAGGTPVPVATRVAEAFQVTGAAIESAVTPRTKGILIGYPNNPTGAVMTRERMLEVAAVAERHDLLVFSDEIYDRLVYGIEHTCFASLPGMRDRTILMGGFSKAYAMTGWRLGYLAARDEIAMAVRKIHQYAIMSAPTMSQYAALEALRSGEEDVQRMCAEYDRRRKFLVDGLNTIGLPTFEPQGAFYAFPQVDHLGPSSEAFAEGLLESQRVAVIPGEAFGPSGTGFVRACYAVSMEKLESAVERIERYVRSING</sequence>
<dbReference type="GO" id="GO:0006520">
    <property type="term" value="P:amino acid metabolic process"/>
    <property type="evidence" value="ECO:0007669"/>
    <property type="project" value="InterPro"/>
</dbReference>
<dbReference type="Gene3D" id="3.90.1150.10">
    <property type="entry name" value="Aspartate Aminotransferase, domain 1"/>
    <property type="match status" value="1"/>
</dbReference>
<evidence type="ECO:0000256" key="2">
    <source>
        <dbReference type="ARBA" id="ARBA00007441"/>
    </source>
</evidence>
<evidence type="ECO:0000256" key="5">
    <source>
        <dbReference type="ARBA" id="ARBA00022898"/>
    </source>
</evidence>
<dbReference type="InterPro" id="IPR004839">
    <property type="entry name" value="Aminotransferase_I/II_large"/>
</dbReference>
<dbReference type="AlphaFoldDB" id="A0A6J4JIN8"/>
<dbReference type="Pfam" id="PF00155">
    <property type="entry name" value="Aminotran_1_2"/>
    <property type="match status" value="1"/>
</dbReference>
<dbReference type="InterPro" id="IPR015424">
    <property type="entry name" value="PyrdxlP-dep_Trfase"/>
</dbReference>
<dbReference type="CDD" id="cd00609">
    <property type="entry name" value="AAT_like"/>
    <property type="match status" value="1"/>
</dbReference>
<keyword evidence="5" id="KW-0663">Pyridoxal phosphate</keyword>
<evidence type="ECO:0000256" key="4">
    <source>
        <dbReference type="ARBA" id="ARBA00022679"/>
    </source>
</evidence>
<evidence type="ECO:0000256" key="6">
    <source>
        <dbReference type="RuleBase" id="RU000481"/>
    </source>
</evidence>
<feature type="domain" description="Aminotransferase class I/classII large" evidence="7">
    <location>
        <begin position="31"/>
        <end position="380"/>
    </location>
</feature>
<dbReference type="InterPro" id="IPR050596">
    <property type="entry name" value="AspAT/PAT-like"/>
</dbReference>
<dbReference type="InterPro" id="IPR015421">
    <property type="entry name" value="PyrdxlP-dep_Trfase_major"/>
</dbReference>
<dbReference type="EMBL" id="CADCTK010000733">
    <property type="protein sequence ID" value="CAA9277845.1"/>
    <property type="molecule type" value="Genomic_DNA"/>
</dbReference>
<dbReference type="Gene3D" id="3.40.640.10">
    <property type="entry name" value="Type I PLP-dependent aspartate aminotransferase-like (Major domain)"/>
    <property type="match status" value="1"/>
</dbReference>
<keyword evidence="4 6" id="KW-0808">Transferase</keyword>
<dbReference type="FunFam" id="3.40.640.10:FF:000033">
    <property type="entry name" value="Aspartate aminotransferase"/>
    <property type="match status" value="1"/>
</dbReference>